<dbReference type="InterPro" id="IPR018247">
    <property type="entry name" value="EF_Hand_1_Ca_BS"/>
</dbReference>
<dbReference type="Pfam" id="PF13499">
    <property type="entry name" value="EF-hand_7"/>
    <property type="match status" value="1"/>
</dbReference>
<dbReference type="PROSITE" id="PS50021">
    <property type="entry name" value="CH"/>
    <property type="match status" value="2"/>
</dbReference>
<comment type="similarity">
    <text evidence="1">Belongs to the alpha-actinin family.</text>
</comment>
<dbReference type="InterPro" id="IPR011992">
    <property type="entry name" value="EF-hand-dom_pair"/>
</dbReference>
<dbReference type="SMART" id="SM00033">
    <property type="entry name" value="CH"/>
    <property type="match status" value="2"/>
</dbReference>
<dbReference type="InterPro" id="IPR002048">
    <property type="entry name" value="EF_hand_dom"/>
</dbReference>
<evidence type="ECO:0000256" key="1">
    <source>
        <dbReference type="ARBA" id="ARBA00010255"/>
    </source>
</evidence>
<evidence type="ECO:0000256" key="5">
    <source>
        <dbReference type="ARBA" id="ARBA00023203"/>
    </source>
</evidence>
<dbReference type="OrthoDB" id="10017054at2759"/>
<dbReference type="Pfam" id="PF00307">
    <property type="entry name" value="CH"/>
    <property type="match status" value="2"/>
</dbReference>
<dbReference type="InterPro" id="IPR018159">
    <property type="entry name" value="Spectrin/alpha-actinin"/>
</dbReference>
<dbReference type="PANTHER" id="PTHR11915">
    <property type="entry name" value="SPECTRIN/FILAMIN RELATED CYTOSKELETAL PROTEIN"/>
    <property type="match status" value="1"/>
</dbReference>
<dbReference type="GO" id="GO:0043226">
    <property type="term" value="C:organelle"/>
    <property type="evidence" value="ECO:0007669"/>
    <property type="project" value="UniProtKB-ARBA"/>
</dbReference>
<dbReference type="InterPro" id="IPR001715">
    <property type="entry name" value="CH_dom"/>
</dbReference>
<name>A0A9Q0LVK9_ANAIG</name>
<feature type="domain" description="Calponin-homology (CH)" evidence="7">
    <location>
        <begin position="125"/>
        <end position="230"/>
    </location>
</feature>
<dbReference type="InterPro" id="IPR036872">
    <property type="entry name" value="CH_dom_sf"/>
</dbReference>
<sequence>MAKLADQEWIRVQKKTFTKWVNSHLSKRKLQIEELDKDFEDGLKLIALLEIIGDEKLSRYNKNPRLRIQKIENVKVALNFIESRGVKLASIGAEDIVDGNLKLILGAIWTVILRFAIADISIEQLTAKEALLLWCQRKTEGYRDVEVKNFTWSWQDGLAFNALIHRHRPDLLNYDSLQKENKGDNLNQAFDIAEKELGIAKLLDAEDMVDIKPDERSVMTYLSEYFKVFSKGQKAEVAGRRIGKLAQLTQQNDELKESYVTKASGLKDWIVAKTEEMNEREFPNSLEGMQKKMDEFNEYRTDEKPPKTAEKLELEALMNSIKIKLASNNRPTYVPPEGLSVEELNQLWEDLNKAEVARLEALQNELGRQKQLRKLVAQFWKKVQRLENWAGEKEAYLQQEEHIETLAMAQLQLKMLDNYRNEYEQSKTSLAECLDLGQKIIDLDYAEKEDVGNKMEELQNRWETIVGLEKTKQKILEAEQAKQQKMEDLRLLFSKKAQDYNRWHKNQVEIANDLLFGEDLPSVEEFAEKLTSDEQGITEGSTEKRDELVAIDDELRGLGSKDNKYSVLTIKDIHTKHDQLIALLAQRRQAYDKELAKQKAMEEKRLEFAALVDTFIELLDTLKSKISSITGDPQECINETNTVYDNASEVNAQLARLKEVDDEQHAMQIRDNKHAKMSYESCVKKADKLDKWVSNFLSALQEEIDFTIRKNAQDKEWAEKDRIENMRLDYATRARELRLWIDSSEDIITEPLFAESVDEVRAAISDTDSVRENMESKQEELNSLDTLHTQLLDLGVTDFLGYPFDTVSQKWQDLIALLDSRDAELKTELDTQSRNEQICRSFATNAESLNSFLTEQHKLASAELSGDLNSQLKDAQEQLHLVEKRASNVTDLKNIQAQIDAQQIHNNPFTSLTLTDVIVFFDQVLDLVSKKANMIENEILIKEGSKVSSSQLNDFKKMFNTFDKDKKGSLYDYEFSAVLNSLGDDLSDQELKDVFQKYDTDKNGTIEFDEFVHFMTVRHEDSDTREQSLESWRIIASGKDYVTQNDMQVAGMDTQTVSYLVQNMPKKDDGFDYEAWVDDVYNR</sequence>
<dbReference type="CDD" id="cd00176">
    <property type="entry name" value="SPEC"/>
    <property type="match status" value="2"/>
</dbReference>
<dbReference type="SUPFAM" id="SSF47576">
    <property type="entry name" value="Calponin-homology domain, CH-domain"/>
    <property type="match status" value="1"/>
</dbReference>
<dbReference type="Gene3D" id="1.10.418.10">
    <property type="entry name" value="Calponin-like domain"/>
    <property type="match status" value="2"/>
</dbReference>
<dbReference type="SMART" id="SM00054">
    <property type="entry name" value="EFh"/>
    <property type="match status" value="2"/>
</dbReference>
<dbReference type="OMA" id="KIADYNH"/>
<dbReference type="InterPro" id="IPR014837">
    <property type="entry name" value="EF-hand_Ca_insen"/>
</dbReference>
<reference evidence="9" key="1">
    <citation type="submission" date="2022-10" db="EMBL/GenBank/DDBJ databases">
        <title>Novel sulphate-reducing endosymbionts in the free-living metamonad Anaeramoeba.</title>
        <authorList>
            <person name="Jerlstrom-Hultqvist J."/>
            <person name="Cepicka I."/>
            <person name="Gallot-Lavallee L."/>
            <person name="Salas-Leiva D."/>
            <person name="Curtis B.A."/>
            <person name="Zahonova K."/>
            <person name="Pipaliya S."/>
            <person name="Dacks J."/>
            <person name="Roger A.J."/>
        </authorList>
    </citation>
    <scope>NUCLEOTIDE SEQUENCE</scope>
    <source>
        <strain evidence="9">BMAN</strain>
    </source>
</reference>
<feature type="domain" description="EF-hand" evidence="8">
    <location>
        <begin position="986"/>
        <end position="1021"/>
    </location>
</feature>
<dbReference type="GO" id="GO:0003779">
    <property type="term" value="F:actin binding"/>
    <property type="evidence" value="ECO:0007669"/>
    <property type="project" value="UniProtKB-KW"/>
</dbReference>
<dbReference type="FunFam" id="1.10.418.10:FF:000077">
    <property type="entry name" value="Related to alpha-actinin"/>
    <property type="match status" value="1"/>
</dbReference>
<proteinExistence type="inferred from homology"/>
<dbReference type="SMART" id="SM00150">
    <property type="entry name" value="SPEC"/>
    <property type="match status" value="5"/>
</dbReference>
<feature type="coiled-coil region" evidence="6">
    <location>
        <begin position="865"/>
        <end position="892"/>
    </location>
</feature>
<dbReference type="SUPFAM" id="SSF47473">
    <property type="entry name" value="EF-hand"/>
    <property type="match status" value="1"/>
</dbReference>
<evidence type="ECO:0000256" key="4">
    <source>
        <dbReference type="ARBA" id="ARBA00022837"/>
    </source>
</evidence>
<evidence type="ECO:0000256" key="3">
    <source>
        <dbReference type="ARBA" id="ARBA00022737"/>
    </source>
</evidence>
<comment type="caution">
    <text evidence="9">The sequence shown here is derived from an EMBL/GenBank/DDBJ whole genome shotgun (WGS) entry which is preliminary data.</text>
</comment>
<dbReference type="EMBL" id="JAPDFW010000033">
    <property type="protein sequence ID" value="KAJ5079339.1"/>
    <property type="molecule type" value="Genomic_DNA"/>
</dbReference>
<organism evidence="9 10">
    <name type="scientific">Anaeramoeba ignava</name>
    <name type="common">Anaerobic marine amoeba</name>
    <dbReference type="NCBI Taxonomy" id="1746090"/>
    <lineage>
        <taxon>Eukaryota</taxon>
        <taxon>Metamonada</taxon>
        <taxon>Anaeramoebidae</taxon>
        <taxon>Anaeramoeba</taxon>
    </lineage>
</organism>
<dbReference type="Pfam" id="PF00435">
    <property type="entry name" value="Spectrin"/>
    <property type="match status" value="4"/>
</dbReference>
<dbReference type="Gene3D" id="1.20.58.60">
    <property type="match status" value="5"/>
</dbReference>
<evidence type="ECO:0000256" key="2">
    <source>
        <dbReference type="ARBA" id="ARBA00022723"/>
    </source>
</evidence>
<keyword evidence="10" id="KW-1185">Reference proteome</keyword>
<gene>
    <name evidence="9" type="ORF">M0811_04360</name>
</gene>
<dbReference type="FunFam" id="1.10.238.10:FF:000178">
    <property type="entry name" value="Calmodulin-2 A"/>
    <property type="match status" value="1"/>
</dbReference>
<keyword evidence="3" id="KW-0677">Repeat</keyword>
<keyword evidence="4" id="KW-0106">Calcium</keyword>
<dbReference type="FunFam" id="1.10.418.10:FF:000001">
    <property type="entry name" value="Actinin alpha 1"/>
    <property type="match status" value="1"/>
</dbReference>
<dbReference type="PROSITE" id="PS50222">
    <property type="entry name" value="EF_HAND_2"/>
    <property type="match status" value="2"/>
</dbReference>
<dbReference type="InterPro" id="IPR001589">
    <property type="entry name" value="Actinin_actin-bd_CS"/>
</dbReference>
<feature type="coiled-coil region" evidence="6">
    <location>
        <begin position="345"/>
        <end position="372"/>
    </location>
</feature>
<evidence type="ECO:0000313" key="10">
    <source>
        <dbReference type="Proteomes" id="UP001149090"/>
    </source>
</evidence>
<dbReference type="SUPFAM" id="SSF46966">
    <property type="entry name" value="Spectrin repeat"/>
    <property type="match status" value="5"/>
</dbReference>
<keyword evidence="6" id="KW-0175">Coiled coil</keyword>
<dbReference type="CDD" id="cd00051">
    <property type="entry name" value="EFh"/>
    <property type="match status" value="1"/>
</dbReference>
<dbReference type="InterPro" id="IPR002017">
    <property type="entry name" value="Spectrin_repeat"/>
</dbReference>
<dbReference type="CDD" id="cd21215">
    <property type="entry name" value="CH_SpAIN1-like_rpt1"/>
    <property type="match status" value="1"/>
</dbReference>
<protein>
    <submittedName>
        <fullName evidence="9">Alpha-actinin-2</fullName>
    </submittedName>
</protein>
<accession>A0A9Q0LVK9</accession>
<evidence type="ECO:0000313" key="9">
    <source>
        <dbReference type="EMBL" id="KAJ5079339.1"/>
    </source>
</evidence>
<dbReference type="PROSITE" id="PS00018">
    <property type="entry name" value="EF_HAND_1"/>
    <property type="match status" value="1"/>
</dbReference>
<dbReference type="PROSITE" id="PS00019">
    <property type="entry name" value="ACTININ_1"/>
    <property type="match status" value="1"/>
</dbReference>
<feature type="domain" description="EF-hand" evidence="8">
    <location>
        <begin position="950"/>
        <end position="985"/>
    </location>
</feature>
<dbReference type="Pfam" id="PF08726">
    <property type="entry name" value="EFhand_Ca_insen"/>
    <property type="match status" value="1"/>
</dbReference>
<evidence type="ECO:0000259" key="8">
    <source>
        <dbReference type="PROSITE" id="PS50222"/>
    </source>
</evidence>
<evidence type="ECO:0000259" key="7">
    <source>
        <dbReference type="PROSITE" id="PS50021"/>
    </source>
</evidence>
<feature type="domain" description="Calponin-homology (CH)" evidence="7">
    <location>
        <begin position="11"/>
        <end position="116"/>
    </location>
</feature>
<keyword evidence="2" id="KW-0479">Metal-binding</keyword>
<dbReference type="Gene3D" id="1.10.238.10">
    <property type="entry name" value="EF-hand"/>
    <property type="match status" value="2"/>
</dbReference>
<dbReference type="Proteomes" id="UP001149090">
    <property type="component" value="Unassembled WGS sequence"/>
</dbReference>
<dbReference type="GO" id="GO:0005509">
    <property type="term" value="F:calcium ion binding"/>
    <property type="evidence" value="ECO:0007669"/>
    <property type="project" value="InterPro"/>
</dbReference>
<evidence type="ECO:0000256" key="6">
    <source>
        <dbReference type="SAM" id="Coils"/>
    </source>
</evidence>
<dbReference type="SMART" id="SM01184">
    <property type="entry name" value="efhand_Ca_insen"/>
    <property type="match status" value="1"/>
</dbReference>
<keyword evidence="5" id="KW-0009">Actin-binding</keyword>
<dbReference type="AlphaFoldDB" id="A0A9Q0LVK9"/>